<name>A0A178J680_9VIBR</name>
<dbReference type="OrthoDB" id="7060006at2"/>
<dbReference type="Proteomes" id="UP000094761">
    <property type="component" value="Unassembled WGS sequence"/>
</dbReference>
<dbReference type="EMBL" id="LUAX01000007">
    <property type="protein sequence ID" value="OAM97612.1"/>
    <property type="molecule type" value="Genomic_DNA"/>
</dbReference>
<proteinExistence type="predicted"/>
<evidence type="ECO:0008006" key="5">
    <source>
        <dbReference type="Google" id="ProtNLM"/>
    </source>
</evidence>
<organism evidence="2 3">
    <name type="scientific">Vibrio europaeus</name>
    <dbReference type="NCBI Taxonomy" id="300876"/>
    <lineage>
        <taxon>Bacteria</taxon>
        <taxon>Pseudomonadati</taxon>
        <taxon>Pseudomonadota</taxon>
        <taxon>Gammaproteobacteria</taxon>
        <taxon>Vibrionales</taxon>
        <taxon>Vibrionaceae</taxon>
        <taxon>Vibrio</taxon>
        <taxon>Vibrio oreintalis group</taxon>
    </lineage>
</organism>
<dbReference type="Proteomes" id="UP001150001">
    <property type="component" value="Unassembled WGS sequence"/>
</dbReference>
<evidence type="ECO:0000313" key="1">
    <source>
        <dbReference type="EMBL" id="MDC5739537.1"/>
    </source>
</evidence>
<protein>
    <recommendedName>
        <fullName evidence="5">DUF4034 domain-containing protein</fullName>
    </recommendedName>
</protein>
<dbReference type="EMBL" id="JAPFIT010000010">
    <property type="protein sequence ID" value="MDC5739537.1"/>
    <property type="molecule type" value="Genomic_DNA"/>
</dbReference>
<keyword evidence="4" id="KW-1185">Reference proteome</keyword>
<reference evidence="1" key="2">
    <citation type="submission" date="2022-11" db="EMBL/GenBank/DDBJ databases">
        <title>Role of the vibriolysin VemA secreted by the emergent pathogen Vibrio europaeus in the colonization of Manila clam mucus.</title>
        <authorList>
            <person name="Martinez C."/>
            <person name="Rodriguez S."/>
            <person name="Vences A."/>
            <person name="Barja J.L."/>
            <person name="Toranzo A.E."/>
            <person name="Dubert J."/>
        </authorList>
    </citation>
    <scope>NUCLEOTIDE SEQUENCE</scope>
    <source>
        <strain evidence="1">3454</strain>
    </source>
</reference>
<dbReference type="GeneID" id="78077794"/>
<gene>
    <name evidence="2" type="ORF">AZ468_18910</name>
    <name evidence="1" type="ORF">OPW20_05635</name>
</gene>
<dbReference type="RefSeq" id="WP_069668799.1">
    <property type="nucleotide sequence ID" value="NZ_JAPFIM010000018.1"/>
</dbReference>
<evidence type="ECO:0000313" key="4">
    <source>
        <dbReference type="Proteomes" id="UP001150001"/>
    </source>
</evidence>
<dbReference type="AlphaFoldDB" id="A0A178J680"/>
<accession>A0A178J680</accession>
<comment type="caution">
    <text evidence="2">The sequence shown here is derived from an EMBL/GenBank/DDBJ whole genome shotgun (WGS) entry which is preliminary data.</text>
</comment>
<evidence type="ECO:0000313" key="2">
    <source>
        <dbReference type="EMBL" id="OAM97612.1"/>
    </source>
</evidence>
<reference evidence="2 3" key="1">
    <citation type="submission" date="2016-03" db="EMBL/GenBank/DDBJ databases">
        <title>Draft genome sequence of the Vibrio tubiashii subs. europaeus.</title>
        <authorList>
            <person name="Spinard E."/>
            <person name="Dubert J."/>
            <person name="Nelson D.R."/>
            <person name="Barja J.L."/>
        </authorList>
    </citation>
    <scope>NUCLEOTIDE SEQUENCE [LARGE SCALE GENOMIC DNA]</scope>
    <source>
        <strain evidence="3">PP-638</strain>
        <strain evidence="2">PP2-638</strain>
    </source>
</reference>
<sequence length="451" mass="52163">MKVSDVIEQLEYTHDKLVDAMKNDGSVNEIMTDFCYIDIFDTFTLPLDNLSSNNLIQHSIYSWICLKLRDVDSSLEGYRAICYWINKVSPTGEFWLYLKEEPSARLIDWAARILCSIRLDIQYDELATDYHRELAKDQDLALFSSNNWAQIYERTFRSAIYLNHAVKFDMRQSIALLLVKNDTKLLESLEDNPCTLSLWAIFNVIGPEKSLSIMLKTSSDKVEFCSLAATLPFDGTLSPVDSKLDDDSSILLSKAFLKLTTEPIKFNHWMKILSSFPVRYPHIQTSLGIALAEANSFDIVKIYFDIIFSSLNCASDDGNRICVTTCLKSFSVRASHELKSKSWAYAHLQWSNWKYGKNSPQFNLSDCTFSVFDYAVSEYFKELPPDKVQTVLDELVSNLCNIRDMWWVDHSEMVSEFYILKSQVQLMIESRENDVINHDYISKIEDYEFFI</sequence>
<evidence type="ECO:0000313" key="3">
    <source>
        <dbReference type="Proteomes" id="UP000094761"/>
    </source>
</evidence>